<evidence type="ECO:0000313" key="3">
    <source>
        <dbReference type="Proteomes" id="UP000310032"/>
    </source>
</evidence>
<dbReference type="AlphaFoldDB" id="A0A4S2F4G9"/>
<feature type="domain" description="LicD/FKTN/FKRP nucleotidyltransferase" evidence="1">
    <location>
        <begin position="25"/>
        <end position="242"/>
    </location>
</feature>
<dbReference type="Pfam" id="PF04991">
    <property type="entry name" value="LicD"/>
    <property type="match status" value="1"/>
</dbReference>
<dbReference type="InterPro" id="IPR007074">
    <property type="entry name" value="LicD/FKTN/FKRP_NTP_transf"/>
</dbReference>
<dbReference type="RefSeq" id="WP_135958582.1">
    <property type="nucleotide sequence ID" value="NZ_SRYM01000001.1"/>
</dbReference>
<proteinExistence type="predicted"/>
<evidence type="ECO:0000259" key="1">
    <source>
        <dbReference type="Pfam" id="PF04991"/>
    </source>
</evidence>
<protein>
    <submittedName>
        <fullName evidence="2">LicD family protein</fullName>
    </submittedName>
</protein>
<name>A0A4S2F4G9_PARDI</name>
<dbReference type="EMBL" id="SRYM01000001">
    <property type="protein sequence ID" value="TGY63878.1"/>
    <property type="molecule type" value="Genomic_DNA"/>
</dbReference>
<dbReference type="PANTHER" id="PTHR43404">
    <property type="entry name" value="LIPOPOLYSACCHARIDE CHOLINEPHOSPHOTRANSFERASE LICD"/>
    <property type="match status" value="1"/>
</dbReference>
<comment type="caution">
    <text evidence="2">The sequence shown here is derived from an EMBL/GenBank/DDBJ whole genome shotgun (WGS) entry which is preliminary data.</text>
</comment>
<sequence>MENQDYLRKLHGEILRIMDEIHRICTRNGLRYYLVGGTLLGAVRHQGFIPWDDDLDIAMPRVDFDRFIRIAEKELGPEFYLNWITTNPNYWLFFPKVCLRNTTFDEGVIKSDRPMGIFIDVFPLDLSPAYSPGMEVLKRRIQRLSYLYLARGAKEVKTLRLCLYKMASFFISNENCFKWQRRVALSVCEKGKSHYANFGSQYALRKQTMPVEWYGEGVTVSFEGKEYNAPTEYQKVLRSIYGENYMLLPPLEKRRSHYPERVVFSDQTELIFEKAPHRVTVEEQ</sequence>
<gene>
    <name evidence="2" type="ORF">E5342_00570</name>
</gene>
<dbReference type="InterPro" id="IPR052942">
    <property type="entry name" value="LPS_cholinephosphotransferase"/>
</dbReference>
<dbReference type="Proteomes" id="UP000310032">
    <property type="component" value="Unassembled WGS sequence"/>
</dbReference>
<dbReference type="GO" id="GO:0009100">
    <property type="term" value="P:glycoprotein metabolic process"/>
    <property type="evidence" value="ECO:0007669"/>
    <property type="project" value="UniProtKB-ARBA"/>
</dbReference>
<dbReference type="PANTHER" id="PTHR43404:SF2">
    <property type="entry name" value="LIPOPOLYSACCHARIDE CHOLINEPHOSPHOTRANSFERASE LICD"/>
    <property type="match status" value="1"/>
</dbReference>
<organism evidence="2 3">
    <name type="scientific">Parabacteroides distasonis</name>
    <dbReference type="NCBI Taxonomy" id="823"/>
    <lineage>
        <taxon>Bacteria</taxon>
        <taxon>Pseudomonadati</taxon>
        <taxon>Bacteroidota</taxon>
        <taxon>Bacteroidia</taxon>
        <taxon>Bacteroidales</taxon>
        <taxon>Tannerellaceae</taxon>
        <taxon>Parabacteroides</taxon>
    </lineage>
</organism>
<accession>A0A4S2F4G9</accession>
<evidence type="ECO:0000313" key="2">
    <source>
        <dbReference type="EMBL" id="TGY63878.1"/>
    </source>
</evidence>
<reference evidence="2 3" key="1">
    <citation type="submission" date="2019-04" db="EMBL/GenBank/DDBJ databases">
        <title>Microbes associate with the intestines of laboratory mice.</title>
        <authorList>
            <person name="Navarre W."/>
            <person name="Wong E."/>
            <person name="Huang K."/>
            <person name="Tropini C."/>
            <person name="Ng K."/>
            <person name="Yu B."/>
        </authorList>
    </citation>
    <scope>NUCLEOTIDE SEQUENCE [LARGE SCALE GENOMIC DNA]</scope>
    <source>
        <strain evidence="2 3">NM39_I3</strain>
    </source>
</reference>